<reference evidence="2 3" key="1">
    <citation type="journal article" name="Sci. Rep.">
        <title>Genome-scale phylogenetic analyses confirm Olpidium as the closest living zoosporic fungus to the non-flagellated, terrestrial fungi.</title>
        <authorList>
            <person name="Chang Y."/>
            <person name="Rochon D."/>
            <person name="Sekimoto S."/>
            <person name="Wang Y."/>
            <person name="Chovatia M."/>
            <person name="Sandor L."/>
            <person name="Salamov A."/>
            <person name="Grigoriev I.V."/>
            <person name="Stajich J.E."/>
            <person name="Spatafora J.W."/>
        </authorList>
    </citation>
    <scope>NUCLEOTIDE SEQUENCE [LARGE SCALE GENOMIC DNA]</scope>
    <source>
        <strain evidence="2">S191</strain>
    </source>
</reference>
<dbReference type="EMBL" id="JAEFCI010003249">
    <property type="protein sequence ID" value="KAG5461709.1"/>
    <property type="molecule type" value="Genomic_DNA"/>
</dbReference>
<protein>
    <submittedName>
        <fullName evidence="2">Uncharacterized protein</fullName>
    </submittedName>
</protein>
<evidence type="ECO:0000313" key="2">
    <source>
        <dbReference type="EMBL" id="KAG5461709.1"/>
    </source>
</evidence>
<dbReference type="OrthoDB" id="2129708at2759"/>
<evidence type="ECO:0000313" key="3">
    <source>
        <dbReference type="Proteomes" id="UP000673691"/>
    </source>
</evidence>
<dbReference type="AlphaFoldDB" id="A0A8H8DKB4"/>
<organism evidence="2 3">
    <name type="scientific">Olpidium bornovanus</name>
    <dbReference type="NCBI Taxonomy" id="278681"/>
    <lineage>
        <taxon>Eukaryota</taxon>
        <taxon>Fungi</taxon>
        <taxon>Fungi incertae sedis</taxon>
        <taxon>Olpidiomycota</taxon>
        <taxon>Olpidiomycotina</taxon>
        <taxon>Olpidiomycetes</taxon>
        <taxon>Olpidiales</taxon>
        <taxon>Olpidiaceae</taxon>
        <taxon>Olpidium</taxon>
    </lineage>
</organism>
<accession>A0A8H8DKB4</accession>
<feature type="region of interest" description="Disordered" evidence="1">
    <location>
        <begin position="90"/>
        <end position="148"/>
    </location>
</feature>
<sequence length="257" mass="29264">MLPTTRVLAPFMASAIAFSLFAAFHVADARKFVLIRHAEKPVVGNDLSEIGRARAECLKEYFANGPLRPSYIFAQEPDPKADGYHEIRSLQMPTTGGSPWASRGRHERRRALDAKQERRHLDRPRPRVETGGGRPEGQPAGQHRPHLLGARHPAAYRAEPRRRHPAALEFPGPRQRVDHRFGGKYHDRAVAGLRGGVVRERPEVPRAARRRRRQPFRQRFFGARVAMTRDQFLFPAPTPPTPPIFFSFFLFLFVFGT</sequence>
<keyword evidence="3" id="KW-1185">Reference proteome</keyword>
<proteinExistence type="predicted"/>
<name>A0A8H8DKB4_9FUNG</name>
<gene>
    <name evidence="2" type="ORF">BJ554DRAFT_6048</name>
</gene>
<comment type="caution">
    <text evidence="2">The sequence shown here is derived from an EMBL/GenBank/DDBJ whole genome shotgun (WGS) entry which is preliminary data.</text>
</comment>
<feature type="compositionally biased region" description="Basic and acidic residues" evidence="1">
    <location>
        <begin position="110"/>
        <end position="128"/>
    </location>
</feature>
<evidence type="ECO:0000256" key="1">
    <source>
        <dbReference type="SAM" id="MobiDB-lite"/>
    </source>
</evidence>
<dbReference type="Proteomes" id="UP000673691">
    <property type="component" value="Unassembled WGS sequence"/>
</dbReference>